<sequence length="253" mass="28045">MQPLLKVQALSKSFNLRASLFSRKQFSVLKNISFCLEKGETLAIIGETGSGKSTLAKLLAGAGTADSGQIYLDGNIIEDNGVRDTQCRHIRMIFQDSEASLNPGLTIGDMLDDCLQYNTSLDKETRVEKIKVTLAKVGLLNDHQHYYPHMFSGGQLQRVALARALILDPKVVVLDEALSSLDPSVRAQTVNLLLKLQQETGLSYILITHHLSLVRHISDQLVVLEHGEIVEYGRTEDVFQAPKSRVTQKLFNC</sequence>
<dbReference type="EMBL" id="LHPH01000016">
    <property type="protein sequence ID" value="KPH61750.1"/>
    <property type="molecule type" value="Genomic_DNA"/>
</dbReference>
<dbReference type="InterPro" id="IPR050319">
    <property type="entry name" value="ABC_transp_ATP-bind"/>
</dbReference>
<reference evidence="10 11" key="1">
    <citation type="submission" date="2015-08" db="EMBL/GenBank/DDBJ databases">
        <title>Draft Genome Sequence of Pseudoalteromonas porphyrae UCD-SED14.</title>
        <authorList>
            <person name="Coil D.A."/>
            <person name="Jospin G."/>
            <person name="Lee R.D."/>
            <person name="Eisen J.A."/>
        </authorList>
    </citation>
    <scope>NUCLEOTIDE SEQUENCE [LARGE SCALE GENOMIC DNA]</scope>
    <source>
        <strain evidence="10 11">UCD-SED14</strain>
    </source>
</reference>
<dbReference type="AlphaFoldDB" id="A0A0N1MUH4"/>
<dbReference type="SMART" id="SM00382">
    <property type="entry name" value="AAA"/>
    <property type="match status" value="1"/>
</dbReference>
<proteinExistence type="inferred from homology"/>
<dbReference type="OrthoDB" id="9784450at2"/>
<comment type="caution">
    <text evidence="10">The sequence shown here is derived from an EMBL/GenBank/DDBJ whole genome shotgun (WGS) entry which is preliminary data.</text>
</comment>
<dbReference type="InterPro" id="IPR027417">
    <property type="entry name" value="P-loop_NTPase"/>
</dbReference>
<evidence type="ECO:0000259" key="9">
    <source>
        <dbReference type="PROSITE" id="PS50893"/>
    </source>
</evidence>
<keyword evidence="6" id="KW-0547">Nucleotide-binding</keyword>
<evidence type="ECO:0000256" key="8">
    <source>
        <dbReference type="ARBA" id="ARBA00023136"/>
    </source>
</evidence>
<evidence type="ECO:0000256" key="1">
    <source>
        <dbReference type="ARBA" id="ARBA00004417"/>
    </source>
</evidence>
<keyword evidence="3" id="KW-0813">Transport</keyword>
<keyword evidence="4" id="KW-1003">Cell membrane</keyword>
<keyword evidence="11" id="KW-1185">Reference proteome</keyword>
<dbReference type="PROSITE" id="PS50893">
    <property type="entry name" value="ABC_TRANSPORTER_2"/>
    <property type="match status" value="1"/>
</dbReference>
<evidence type="ECO:0000256" key="7">
    <source>
        <dbReference type="ARBA" id="ARBA00022840"/>
    </source>
</evidence>
<comment type="similarity">
    <text evidence="2">Belongs to the ABC transporter superfamily.</text>
</comment>
<evidence type="ECO:0000256" key="5">
    <source>
        <dbReference type="ARBA" id="ARBA00022519"/>
    </source>
</evidence>
<dbReference type="GO" id="GO:0005524">
    <property type="term" value="F:ATP binding"/>
    <property type="evidence" value="ECO:0007669"/>
    <property type="project" value="UniProtKB-KW"/>
</dbReference>
<dbReference type="PROSITE" id="PS00211">
    <property type="entry name" value="ABC_TRANSPORTER_1"/>
    <property type="match status" value="1"/>
</dbReference>
<dbReference type="PANTHER" id="PTHR43776">
    <property type="entry name" value="TRANSPORT ATP-BINDING PROTEIN"/>
    <property type="match status" value="1"/>
</dbReference>
<dbReference type="Pfam" id="PF00005">
    <property type="entry name" value="ABC_tran"/>
    <property type="match status" value="1"/>
</dbReference>
<dbReference type="InterPro" id="IPR003439">
    <property type="entry name" value="ABC_transporter-like_ATP-bd"/>
</dbReference>
<evidence type="ECO:0000256" key="3">
    <source>
        <dbReference type="ARBA" id="ARBA00022448"/>
    </source>
</evidence>
<name>A0A0N1MUH4_9GAMM</name>
<dbReference type="PATRIC" id="fig|187330.3.peg.1216"/>
<evidence type="ECO:0000256" key="4">
    <source>
        <dbReference type="ARBA" id="ARBA00022475"/>
    </source>
</evidence>
<feature type="domain" description="ABC transporter" evidence="9">
    <location>
        <begin position="5"/>
        <end position="251"/>
    </location>
</feature>
<dbReference type="GO" id="GO:0055085">
    <property type="term" value="P:transmembrane transport"/>
    <property type="evidence" value="ECO:0007669"/>
    <property type="project" value="UniProtKB-ARBA"/>
</dbReference>
<organism evidence="10 11">
    <name type="scientific">Pseudoalteromonas porphyrae</name>
    <dbReference type="NCBI Taxonomy" id="187330"/>
    <lineage>
        <taxon>Bacteria</taxon>
        <taxon>Pseudomonadati</taxon>
        <taxon>Pseudomonadota</taxon>
        <taxon>Gammaproteobacteria</taxon>
        <taxon>Alteromonadales</taxon>
        <taxon>Pseudoalteromonadaceae</taxon>
        <taxon>Pseudoalteromonas</taxon>
    </lineage>
</organism>
<dbReference type="Proteomes" id="UP000037848">
    <property type="component" value="Unassembled WGS sequence"/>
</dbReference>
<dbReference type="STRING" id="187330.AMS58_17430"/>
<evidence type="ECO:0000313" key="11">
    <source>
        <dbReference type="Proteomes" id="UP000037848"/>
    </source>
</evidence>
<dbReference type="InterPro" id="IPR003593">
    <property type="entry name" value="AAA+_ATPase"/>
</dbReference>
<dbReference type="InterPro" id="IPR017871">
    <property type="entry name" value="ABC_transporter-like_CS"/>
</dbReference>
<keyword evidence="7 10" id="KW-0067">ATP-binding</keyword>
<dbReference type="PANTHER" id="PTHR43776:SF4">
    <property type="entry name" value="PUTRESCINE EXPORT SYSTEM ATP-BINDING PROTEIN SAPF"/>
    <property type="match status" value="1"/>
</dbReference>
<keyword evidence="8" id="KW-0472">Membrane</keyword>
<accession>A0A0N1MUH4</accession>
<gene>
    <name evidence="10" type="ORF">ADS77_13930</name>
</gene>
<evidence type="ECO:0000256" key="2">
    <source>
        <dbReference type="ARBA" id="ARBA00005417"/>
    </source>
</evidence>
<dbReference type="CDD" id="cd03257">
    <property type="entry name" value="ABC_NikE_OppD_transporters"/>
    <property type="match status" value="1"/>
</dbReference>
<dbReference type="RefSeq" id="WP_054206306.1">
    <property type="nucleotide sequence ID" value="NZ_LHPH01000016.1"/>
</dbReference>
<dbReference type="GO" id="GO:0005886">
    <property type="term" value="C:plasma membrane"/>
    <property type="evidence" value="ECO:0007669"/>
    <property type="project" value="UniProtKB-SubCell"/>
</dbReference>
<comment type="subcellular location">
    <subcellularLocation>
        <location evidence="1">Cell inner membrane</location>
        <topology evidence="1">Peripheral membrane protein</topology>
    </subcellularLocation>
</comment>
<dbReference type="GO" id="GO:0016887">
    <property type="term" value="F:ATP hydrolysis activity"/>
    <property type="evidence" value="ECO:0007669"/>
    <property type="project" value="InterPro"/>
</dbReference>
<dbReference type="Gene3D" id="3.40.50.300">
    <property type="entry name" value="P-loop containing nucleotide triphosphate hydrolases"/>
    <property type="match status" value="1"/>
</dbReference>
<keyword evidence="5" id="KW-0997">Cell inner membrane</keyword>
<protein>
    <submittedName>
        <fullName evidence="10">Peptide ABC transporter ATP-binding protein</fullName>
    </submittedName>
</protein>
<evidence type="ECO:0000313" key="10">
    <source>
        <dbReference type="EMBL" id="KPH61750.1"/>
    </source>
</evidence>
<evidence type="ECO:0000256" key="6">
    <source>
        <dbReference type="ARBA" id="ARBA00022741"/>
    </source>
</evidence>
<dbReference type="SUPFAM" id="SSF52540">
    <property type="entry name" value="P-loop containing nucleoside triphosphate hydrolases"/>
    <property type="match status" value="1"/>
</dbReference>